<dbReference type="GO" id="GO:0005737">
    <property type="term" value="C:cytoplasm"/>
    <property type="evidence" value="ECO:0007669"/>
    <property type="project" value="TreeGrafter"/>
</dbReference>
<dbReference type="AlphaFoldDB" id="A0AAJ7Q0F7"/>
<evidence type="ECO:0000313" key="2">
    <source>
        <dbReference type="Proteomes" id="UP000694890"/>
    </source>
</evidence>
<dbReference type="GeneID" id="108890722"/>
<evidence type="ECO:0000313" key="3">
    <source>
        <dbReference type="RefSeq" id="XP_018543229.1"/>
    </source>
</evidence>
<organism evidence="2 3">
    <name type="scientific">Lates calcarifer</name>
    <name type="common">Barramundi</name>
    <name type="synonym">Holocentrus calcarifer</name>
    <dbReference type="NCBI Taxonomy" id="8187"/>
    <lineage>
        <taxon>Eukaryota</taxon>
        <taxon>Metazoa</taxon>
        <taxon>Chordata</taxon>
        <taxon>Craniata</taxon>
        <taxon>Vertebrata</taxon>
        <taxon>Euteleostomi</taxon>
        <taxon>Actinopterygii</taxon>
        <taxon>Neopterygii</taxon>
        <taxon>Teleostei</taxon>
        <taxon>Neoteleostei</taxon>
        <taxon>Acanthomorphata</taxon>
        <taxon>Carangaria</taxon>
        <taxon>Carangaria incertae sedis</taxon>
        <taxon>Centropomidae</taxon>
        <taxon>Lates</taxon>
    </lineage>
</organism>
<name>A0AAJ7Q0F7_LATCA</name>
<dbReference type="PANTHER" id="PTHR16155">
    <property type="entry name" value="DED DOMAIN-CONTAINING PROTEIN"/>
    <property type="match status" value="1"/>
</dbReference>
<dbReference type="PANTHER" id="PTHR16155:SF19">
    <property type="entry name" value="DED DOMAIN-CONTAINING PROTEIN"/>
    <property type="match status" value="1"/>
</dbReference>
<protein>
    <submittedName>
        <fullName evidence="3">Sterile alpha motif domain-containing protein 9-like</fullName>
    </submittedName>
</protein>
<dbReference type="Proteomes" id="UP000694890">
    <property type="component" value="Linkage group LG14"/>
</dbReference>
<feature type="compositionally biased region" description="Acidic residues" evidence="1">
    <location>
        <begin position="135"/>
        <end position="170"/>
    </location>
</feature>
<evidence type="ECO:0000256" key="1">
    <source>
        <dbReference type="SAM" id="MobiDB-lite"/>
    </source>
</evidence>
<dbReference type="KEGG" id="lcf:108890722"/>
<accession>A0AAJ7Q0F7</accession>
<dbReference type="RefSeq" id="XP_018543229.1">
    <property type="nucleotide sequence ID" value="XM_018687713.2"/>
</dbReference>
<feature type="region of interest" description="Disordered" evidence="1">
    <location>
        <begin position="133"/>
        <end position="173"/>
    </location>
</feature>
<sequence length="332" mass="38002">MLQFVTTTTQQNTAAESTSFPGLLDCLNHGLFTSRGKRAGFEEDEKTVSDLEEIQDLLKTTYEENTDDVNVAERYILSNIILSNRTPDSPQLTPVNELQRITHRFLGSPEGHRSPEFYLLVLLLFWPEEQPQVVQEEDDEKVEQEATGDDGSEEKTWEDEDSNEVSETEGEPAQLPHDLQQYVTFMERAYDRGSYAKYLRGRYLLPLFFLGKGSGLSKWIHKSKLDAIVEKMVDAEQPQSNKDKVMWIKNMWISGKVWQIPEIQEILLPVRVEPCHTSIMSQEHEEMFVCVGGKKIKASVKDEPSVLSPIRFYLGFTIRGPVLFKVPHMSGQ</sequence>
<reference evidence="3" key="1">
    <citation type="submission" date="2025-08" db="UniProtKB">
        <authorList>
            <consortium name="RefSeq"/>
        </authorList>
    </citation>
    <scope>IDENTIFICATION</scope>
    <source>
        <tissue evidence="3">Brain</tissue>
    </source>
</reference>
<gene>
    <name evidence="3" type="primary">LOC108890722</name>
</gene>
<proteinExistence type="predicted"/>